<dbReference type="GO" id="GO:0005737">
    <property type="term" value="C:cytoplasm"/>
    <property type="evidence" value="ECO:0007669"/>
    <property type="project" value="TreeGrafter"/>
</dbReference>
<dbReference type="GO" id="GO:0005634">
    <property type="term" value="C:nucleus"/>
    <property type="evidence" value="ECO:0007669"/>
    <property type="project" value="TreeGrafter"/>
</dbReference>
<dbReference type="GO" id="GO:0009738">
    <property type="term" value="P:abscisic acid-activated signaling pathway"/>
    <property type="evidence" value="ECO:0007669"/>
    <property type="project" value="InterPro"/>
</dbReference>
<accession>A0A9D5HHI5</accession>
<comment type="caution">
    <text evidence="3">The sequence shown here is derived from an EMBL/GenBank/DDBJ whole genome shotgun (WGS) entry which is preliminary data.</text>
</comment>
<evidence type="ECO:0000256" key="1">
    <source>
        <dbReference type="ARBA" id="ARBA00009744"/>
    </source>
</evidence>
<dbReference type="InterPro" id="IPR000916">
    <property type="entry name" value="Bet_v_I/MLP"/>
</dbReference>
<dbReference type="GO" id="GO:0004864">
    <property type="term" value="F:protein phosphatase inhibitor activity"/>
    <property type="evidence" value="ECO:0007669"/>
    <property type="project" value="InterPro"/>
</dbReference>
<dbReference type="Proteomes" id="UP001085076">
    <property type="component" value="Miscellaneous, Linkage group lg04"/>
</dbReference>
<evidence type="ECO:0000259" key="2">
    <source>
        <dbReference type="Pfam" id="PF00407"/>
    </source>
</evidence>
<dbReference type="AlphaFoldDB" id="A0A9D5HHI5"/>
<dbReference type="Pfam" id="PF00407">
    <property type="entry name" value="Bet_v_1"/>
    <property type="match status" value="1"/>
</dbReference>
<reference evidence="3" key="1">
    <citation type="submission" date="2021-03" db="EMBL/GenBank/DDBJ databases">
        <authorList>
            <person name="Li Z."/>
            <person name="Yang C."/>
        </authorList>
    </citation>
    <scope>NUCLEOTIDE SEQUENCE</scope>
    <source>
        <strain evidence="3">Dzin_1.0</strain>
        <tissue evidence="3">Leaf</tissue>
    </source>
</reference>
<gene>
    <name evidence="3" type="ORF">J5N97_018317</name>
</gene>
<dbReference type="GO" id="GO:0038023">
    <property type="term" value="F:signaling receptor activity"/>
    <property type="evidence" value="ECO:0007669"/>
    <property type="project" value="InterPro"/>
</dbReference>
<reference evidence="3" key="2">
    <citation type="journal article" date="2022" name="Hortic Res">
        <title>The genome of Dioscorea zingiberensis sheds light on the biosynthesis, origin and evolution of the medicinally important diosgenin saponins.</title>
        <authorList>
            <person name="Li Y."/>
            <person name="Tan C."/>
            <person name="Li Z."/>
            <person name="Guo J."/>
            <person name="Li S."/>
            <person name="Chen X."/>
            <person name="Wang C."/>
            <person name="Dai X."/>
            <person name="Yang H."/>
            <person name="Song W."/>
            <person name="Hou L."/>
            <person name="Xu J."/>
            <person name="Tong Z."/>
            <person name="Xu A."/>
            <person name="Yuan X."/>
            <person name="Wang W."/>
            <person name="Yang Q."/>
            <person name="Chen L."/>
            <person name="Sun Z."/>
            <person name="Wang K."/>
            <person name="Pan B."/>
            <person name="Chen J."/>
            <person name="Bao Y."/>
            <person name="Liu F."/>
            <person name="Qi X."/>
            <person name="Gang D.R."/>
            <person name="Wen J."/>
            <person name="Li J."/>
        </authorList>
    </citation>
    <scope>NUCLEOTIDE SEQUENCE</scope>
    <source>
        <strain evidence="3">Dzin_1.0</strain>
    </source>
</reference>
<dbReference type="InterPro" id="IPR050279">
    <property type="entry name" value="Plant_def-hormone_signal"/>
</dbReference>
<dbReference type="EMBL" id="JAGGNH010000004">
    <property type="protein sequence ID" value="KAJ0976352.1"/>
    <property type="molecule type" value="Genomic_DNA"/>
</dbReference>
<dbReference type="FunFam" id="3.30.530.20:FF:000007">
    <property type="entry name" value="Major pollen allergen Bet v 1-A"/>
    <property type="match status" value="1"/>
</dbReference>
<protein>
    <recommendedName>
        <fullName evidence="2">Bet v I/Major latex protein domain-containing protein</fullName>
    </recommendedName>
</protein>
<evidence type="ECO:0000313" key="3">
    <source>
        <dbReference type="EMBL" id="KAJ0976352.1"/>
    </source>
</evidence>
<organism evidence="3 4">
    <name type="scientific">Dioscorea zingiberensis</name>
    <dbReference type="NCBI Taxonomy" id="325984"/>
    <lineage>
        <taxon>Eukaryota</taxon>
        <taxon>Viridiplantae</taxon>
        <taxon>Streptophyta</taxon>
        <taxon>Embryophyta</taxon>
        <taxon>Tracheophyta</taxon>
        <taxon>Spermatophyta</taxon>
        <taxon>Magnoliopsida</taxon>
        <taxon>Liliopsida</taxon>
        <taxon>Dioscoreales</taxon>
        <taxon>Dioscoreaceae</taxon>
        <taxon>Dioscorea</taxon>
    </lineage>
</organism>
<dbReference type="InterPro" id="IPR023393">
    <property type="entry name" value="START-like_dom_sf"/>
</dbReference>
<dbReference type="SUPFAM" id="SSF55961">
    <property type="entry name" value="Bet v1-like"/>
    <property type="match status" value="1"/>
</dbReference>
<sequence length="138" mass="15552">MNVHKVAPVVIPEMVTGGELLNGDGDVGTIKHLKFTNALPYSYHKERVDKLDKENYESVCTLIEGGDLGTKVWAGCIVLMKSFTPHYRWRLHLQDVQNEYTINPGVNVDEYVNEDKEQAIGLFKALEAYLLANPNLYA</sequence>
<dbReference type="PRINTS" id="PR00634">
    <property type="entry name" value="BETALLERGEN"/>
</dbReference>
<dbReference type="PANTHER" id="PTHR31213:SF201">
    <property type="entry name" value="OS03G0300400 PROTEIN"/>
    <property type="match status" value="1"/>
</dbReference>
<evidence type="ECO:0000313" key="4">
    <source>
        <dbReference type="Proteomes" id="UP001085076"/>
    </source>
</evidence>
<proteinExistence type="inferred from homology"/>
<dbReference type="GO" id="GO:0006952">
    <property type="term" value="P:defense response"/>
    <property type="evidence" value="ECO:0007669"/>
    <property type="project" value="InterPro"/>
</dbReference>
<dbReference type="PANTHER" id="PTHR31213">
    <property type="entry name" value="OS08G0374000 PROTEIN-RELATED"/>
    <property type="match status" value="1"/>
</dbReference>
<dbReference type="InterPro" id="IPR024949">
    <property type="entry name" value="Bet_v_I_allergen"/>
</dbReference>
<comment type="similarity">
    <text evidence="1">Belongs to the BetVI family.</text>
</comment>
<dbReference type="Gene3D" id="3.30.530.20">
    <property type="match status" value="1"/>
</dbReference>
<name>A0A9D5HHI5_9LILI</name>
<dbReference type="GO" id="GO:0010427">
    <property type="term" value="F:abscisic acid binding"/>
    <property type="evidence" value="ECO:0007669"/>
    <property type="project" value="InterPro"/>
</dbReference>
<keyword evidence="4" id="KW-1185">Reference proteome</keyword>
<dbReference type="OrthoDB" id="1500546at2759"/>
<feature type="domain" description="Bet v I/Major latex protein" evidence="2">
    <location>
        <begin position="7"/>
        <end position="66"/>
    </location>
</feature>